<keyword evidence="3" id="KW-1185">Reference proteome</keyword>
<evidence type="ECO:0000313" key="2">
    <source>
        <dbReference type="EMBL" id="GAA0981071.1"/>
    </source>
</evidence>
<proteinExistence type="predicted"/>
<feature type="compositionally biased region" description="Basic and acidic residues" evidence="1">
    <location>
        <begin position="34"/>
        <end position="49"/>
    </location>
</feature>
<reference evidence="2 3" key="1">
    <citation type="journal article" date="2019" name="Int. J. Syst. Evol. Microbiol.">
        <title>The Global Catalogue of Microorganisms (GCM) 10K type strain sequencing project: providing services to taxonomists for standard genome sequencing and annotation.</title>
        <authorList>
            <consortium name="The Broad Institute Genomics Platform"/>
            <consortium name="The Broad Institute Genome Sequencing Center for Infectious Disease"/>
            <person name="Wu L."/>
            <person name="Ma J."/>
        </authorList>
    </citation>
    <scope>NUCLEOTIDE SEQUENCE [LARGE SCALE GENOMIC DNA]</scope>
    <source>
        <strain evidence="2 3">JCM 11445</strain>
    </source>
</reference>
<accession>A0ABN1SBI9</accession>
<sequence>MRHHSQLKHAPATAPTPTRCPHGQPRAVDGAAHGLDHADRLMPRDHREPGDAVHVVDQADVGLADAAVRHGDIDLQRPQGLRLVLERLYGPTGLLHRVRAHGHASPPHFLTN</sequence>
<name>A0ABN1SBI9_9ACTN</name>
<dbReference type="Proteomes" id="UP001500033">
    <property type="component" value="Unassembled WGS sequence"/>
</dbReference>
<evidence type="ECO:0000313" key="3">
    <source>
        <dbReference type="Proteomes" id="UP001500033"/>
    </source>
</evidence>
<gene>
    <name evidence="2" type="ORF">GCM10009576_039060</name>
</gene>
<evidence type="ECO:0000256" key="1">
    <source>
        <dbReference type="SAM" id="MobiDB-lite"/>
    </source>
</evidence>
<organism evidence="2 3">
    <name type="scientific">Streptomyces rhizosphaericus</name>
    <dbReference type="NCBI Taxonomy" id="114699"/>
    <lineage>
        <taxon>Bacteria</taxon>
        <taxon>Bacillati</taxon>
        <taxon>Actinomycetota</taxon>
        <taxon>Actinomycetes</taxon>
        <taxon>Kitasatosporales</taxon>
        <taxon>Streptomycetaceae</taxon>
        <taxon>Streptomyces</taxon>
        <taxon>Streptomyces violaceusniger group</taxon>
    </lineage>
</organism>
<feature type="region of interest" description="Disordered" evidence="1">
    <location>
        <begin position="1"/>
        <end position="49"/>
    </location>
</feature>
<comment type="caution">
    <text evidence="2">The sequence shown here is derived from an EMBL/GenBank/DDBJ whole genome shotgun (WGS) entry which is preliminary data.</text>
</comment>
<dbReference type="EMBL" id="BAAAIE010000022">
    <property type="protein sequence ID" value="GAA0981071.1"/>
    <property type="molecule type" value="Genomic_DNA"/>
</dbReference>
<protein>
    <submittedName>
        <fullName evidence="2">Uncharacterized protein</fullName>
    </submittedName>
</protein>